<accession>A0ABN2Z2P1</accession>
<dbReference type="PANTHER" id="PTHR36437">
    <property type="entry name" value="GLYOXALASE/BLEOMYCIN RESISTANCE PROTEIN/DIOXYGENASE"/>
    <property type="match status" value="1"/>
</dbReference>
<dbReference type="InterPro" id="IPR037523">
    <property type="entry name" value="VOC_core"/>
</dbReference>
<dbReference type="PANTHER" id="PTHR36437:SF2">
    <property type="entry name" value="GLYOXALASE_BLEOMYCIN RESISTANCE PROTEIN_DIOXYGENASE"/>
    <property type="match status" value="1"/>
</dbReference>
<feature type="domain" description="VOC" evidence="2">
    <location>
        <begin position="45"/>
        <end position="168"/>
    </location>
</feature>
<protein>
    <recommendedName>
        <fullName evidence="2">VOC domain-containing protein</fullName>
    </recommendedName>
</protein>
<evidence type="ECO:0000259" key="2">
    <source>
        <dbReference type="PROSITE" id="PS51819"/>
    </source>
</evidence>
<evidence type="ECO:0000313" key="4">
    <source>
        <dbReference type="Proteomes" id="UP001500102"/>
    </source>
</evidence>
<reference evidence="3 4" key="1">
    <citation type="journal article" date="2019" name="Int. J. Syst. Evol. Microbiol.">
        <title>The Global Catalogue of Microorganisms (GCM) 10K type strain sequencing project: providing services to taxonomists for standard genome sequencing and annotation.</title>
        <authorList>
            <consortium name="The Broad Institute Genomics Platform"/>
            <consortium name="The Broad Institute Genome Sequencing Center for Infectious Disease"/>
            <person name="Wu L."/>
            <person name="Ma J."/>
        </authorList>
    </citation>
    <scope>NUCLEOTIDE SEQUENCE [LARGE SCALE GENOMIC DNA]</scope>
    <source>
        <strain evidence="3 4">JCM 15921</strain>
    </source>
</reference>
<dbReference type="EMBL" id="BAAAQB010000029">
    <property type="protein sequence ID" value="GAA2135819.1"/>
    <property type="molecule type" value="Genomic_DNA"/>
</dbReference>
<keyword evidence="4" id="KW-1185">Reference proteome</keyword>
<sequence length="168" mass="17582">MALRPCRTAGRTPAGEPGTAAAEAVTKAAPRFLQGYSRRTLGAMRLKMCSIHVKDPASAHEFYTGILGFETLMAMPEHNLFIVKDPDGAGGAGLLLEPSDNPIGAAYMNGLHDAGIPAIVFGVPDVRAEYARLAAKGVMFQAEPSEGPGGTTAVLDDGCGNYVQLHQD</sequence>
<evidence type="ECO:0000256" key="1">
    <source>
        <dbReference type="SAM" id="MobiDB-lite"/>
    </source>
</evidence>
<gene>
    <name evidence="3" type="ORF">GCM10009825_20390</name>
</gene>
<proteinExistence type="predicted"/>
<dbReference type="PROSITE" id="PS51819">
    <property type="entry name" value="VOC"/>
    <property type="match status" value="1"/>
</dbReference>
<feature type="compositionally biased region" description="Low complexity" evidence="1">
    <location>
        <begin position="8"/>
        <end position="20"/>
    </location>
</feature>
<dbReference type="SUPFAM" id="SSF54593">
    <property type="entry name" value="Glyoxalase/Bleomycin resistance protein/Dihydroxybiphenyl dioxygenase"/>
    <property type="match status" value="1"/>
</dbReference>
<dbReference type="InterPro" id="IPR029068">
    <property type="entry name" value="Glyas_Bleomycin-R_OHBP_Dase"/>
</dbReference>
<comment type="caution">
    <text evidence="3">The sequence shown here is derived from an EMBL/GenBank/DDBJ whole genome shotgun (WGS) entry which is preliminary data.</text>
</comment>
<feature type="region of interest" description="Disordered" evidence="1">
    <location>
        <begin position="1"/>
        <end position="20"/>
    </location>
</feature>
<organism evidence="3 4">
    <name type="scientific">Arthrobacter humicola</name>
    <dbReference type="NCBI Taxonomy" id="409291"/>
    <lineage>
        <taxon>Bacteria</taxon>
        <taxon>Bacillati</taxon>
        <taxon>Actinomycetota</taxon>
        <taxon>Actinomycetes</taxon>
        <taxon>Micrococcales</taxon>
        <taxon>Micrococcaceae</taxon>
        <taxon>Arthrobacter</taxon>
    </lineage>
</organism>
<dbReference type="Gene3D" id="3.10.180.10">
    <property type="entry name" value="2,3-Dihydroxybiphenyl 1,2-Dioxygenase, domain 1"/>
    <property type="match status" value="1"/>
</dbReference>
<name>A0ABN2Z2P1_9MICC</name>
<dbReference type="Pfam" id="PF00903">
    <property type="entry name" value="Glyoxalase"/>
    <property type="match status" value="1"/>
</dbReference>
<dbReference type="InterPro" id="IPR004360">
    <property type="entry name" value="Glyas_Fos-R_dOase_dom"/>
</dbReference>
<evidence type="ECO:0000313" key="3">
    <source>
        <dbReference type="EMBL" id="GAA2135819.1"/>
    </source>
</evidence>
<dbReference type="Proteomes" id="UP001500102">
    <property type="component" value="Unassembled WGS sequence"/>
</dbReference>